<proteinExistence type="predicted"/>
<name>A0A6J7KHC8_9ZZZZ</name>
<feature type="transmembrane region" description="Helical" evidence="1">
    <location>
        <begin position="207"/>
        <end position="226"/>
    </location>
</feature>
<feature type="transmembrane region" description="Helical" evidence="1">
    <location>
        <begin position="238"/>
        <end position="257"/>
    </location>
</feature>
<feature type="transmembrane region" description="Helical" evidence="1">
    <location>
        <begin position="35"/>
        <end position="57"/>
    </location>
</feature>
<gene>
    <name evidence="2" type="ORF">UFOPK3773_01667</name>
</gene>
<evidence type="ECO:0000313" key="2">
    <source>
        <dbReference type="EMBL" id="CAB4955658.1"/>
    </source>
</evidence>
<feature type="transmembrane region" description="Helical" evidence="1">
    <location>
        <begin position="63"/>
        <end position="81"/>
    </location>
</feature>
<feature type="transmembrane region" description="Helical" evidence="1">
    <location>
        <begin position="147"/>
        <end position="170"/>
    </location>
</feature>
<reference evidence="2" key="1">
    <citation type="submission" date="2020-05" db="EMBL/GenBank/DDBJ databases">
        <authorList>
            <person name="Chiriac C."/>
            <person name="Salcher M."/>
            <person name="Ghai R."/>
            <person name="Kavagutti S V."/>
        </authorList>
    </citation>
    <scope>NUCLEOTIDE SEQUENCE</scope>
</reference>
<dbReference type="AlphaFoldDB" id="A0A6J7KHC8"/>
<feature type="transmembrane region" description="Helical" evidence="1">
    <location>
        <begin position="182"/>
        <end position="201"/>
    </location>
</feature>
<organism evidence="2">
    <name type="scientific">freshwater metagenome</name>
    <dbReference type="NCBI Taxonomy" id="449393"/>
    <lineage>
        <taxon>unclassified sequences</taxon>
        <taxon>metagenomes</taxon>
        <taxon>ecological metagenomes</taxon>
    </lineage>
</organism>
<keyword evidence="1" id="KW-1133">Transmembrane helix</keyword>
<evidence type="ECO:0000256" key="1">
    <source>
        <dbReference type="SAM" id="Phobius"/>
    </source>
</evidence>
<feature type="transmembrane region" description="Helical" evidence="1">
    <location>
        <begin position="6"/>
        <end position="23"/>
    </location>
</feature>
<keyword evidence="1" id="KW-0472">Membrane</keyword>
<feature type="transmembrane region" description="Helical" evidence="1">
    <location>
        <begin position="119"/>
        <end position="141"/>
    </location>
</feature>
<sequence>MLEAALFAGFAQAALLLGAVLVWRFRGLTKPARVGLIMAFGAGAVISAIGTDLVSVAYDEAGAGPTALGIGIGGIGYFLIARRLEREGDSKRAATALAEADQSHDGMPVGASPTEARNLLVGMVIDGVPESVSIGLTLHLGTIGVSAALMGSVFVAGLPEAIGVAAALLAGGFTLTRILGRFAIIVLIGAVAGAAGYGLLVNAPADAIALIQSIAAGALLVVVVNEMIPIAVRGASRWAGVLAACGFVFAAGMTWFAG</sequence>
<keyword evidence="1" id="KW-0812">Transmembrane</keyword>
<protein>
    <submittedName>
        <fullName evidence="2">Unannotated protein</fullName>
    </submittedName>
</protein>
<accession>A0A6J7KHC8</accession>
<dbReference type="EMBL" id="CAFBNF010000216">
    <property type="protein sequence ID" value="CAB4955658.1"/>
    <property type="molecule type" value="Genomic_DNA"/>
</dbReference>